<dbReference type="InParanoid" id="A0A6P7WJP9"/>
<dbReference type="GO" id="GO:0005789">
    <property type="term" value="C:endoplasmic reticulum membrane"/>
    <property type="evidence" value="ECO:0007669"/>
    <property type="project" value="UniProtKB-SubCell"/>
</dbReference>
<dbReference type="KEGG" id="muo:115457960"/>
<protein>
    <recommendedName>
        <fullName evidence="13">Acyltransferase</fullName>
        <ecNumber evidence="13">2.3.1.-</ecNumber>
    </recommendedName>
</protein>
<evidence type="ECO:0000256" key="5">
    <source>
        <dbReference type="ARBA" id="ARBA00022679"/>
    </source>
</evidence>
<evidence type="ECO:0000313" key="15">
    <source>
        <dbReference type="RefSeq" id="XP_030043547.1"/>
    </source>
</evidence>
<dbReference type="PANTHER" id="PTHR12317">
    <property type="entry name" value="DIACYLGLYCEROL O-ACYLTRANSFERASE"/>
    <property type="match status" value="1"/>
</dbReference>
<keyword evidence="10" id="KW-0443">Lipid metabolism</keyword>
<dbReference type="AlphaFoldDB" id="A0A6P7WJP9"/>
<feature type="transmembrane region" description="Helical" evidence="13">
    <location>
        <begin position="12"/>
        <end position="34"/>
    </location>
</feature>
<dbReference type="EC" id="2.3.1.-" evidence="13"/>
<dbReference type="InterPro" id="IPR007130">
    <property type="entry name" value="DAGAT"/>
</dbReference>
<evidence type="ECO:0000256" key="7">
    <source>
        <dbReference type="ARBA" id="ARBA00022798"/>
    </source>
</evidence>
<evidence type="ECO:0000256" key="1">
    <source>
        <dbReference type="ARBA" id="ARBA00004477"/>
    </source>
</evidence>
<evidence type="ECO:0000256" key="4">
    <source>
        <dbReference type="ARBA" id="ARBA00022516"/>
    </source>
</evidence>
<keyword evidence="5 13" id="KW-0808">Transferase</keyword>
<evidence type="ECO:0000256" key="3">
    <source>
        <dbReference type="ARBA" id="ARBA00005420"/>
    </source>
</evidence>
<keyword evidence="7" id="KW-0319">Glycerol metabolism</keyword>
<dbReference type="CDD" id="cd07987">
    <property type="entry name" value="LPLAT_MGAT-like"/>
    <property type="match status" value="1"/>
</dbReference>
<comment type="subcellular location">
    <subcellularLocation>
        <location evidence="1 13">Endoplasmic reticulum membrane</location>
        <topology evidence="1 13">Multi-pass membrane protein</topology>
    </subcellularLocation>
</comment>
<dbReference type="OrthoDB" id="264532at2759"/>
<dbReference type="FunCoup" id="A0A6P7WJP9">
    <property type="interactions" value="299"/>
</dbReference>
<evidence type="ECO:0000256" key="13">
    <source>
        <dbReference type="RuleBase" id="RU367023"/>
    </source>
</evidence>
<keyword evidence="6 13" id="KW-0812">Transmembrane</keyword>
<organism evidence="14 15">
    <name type="scientific">Microcaecilia unicolor</name>
    <dbReference type="NCBI Taxonomy" id="1415580"/>
    <lineage>
        <taxon>Eukaryota</taxon>
        <taxon>Metazoa</taxon>
        <taxon>Chordata</taxon>
        <taxon>Craniata</taxon>
        <taxon>Vertebrata</taxon>
        <taxon>Euteleostomi</taxon>
        <taxon>Amphibia</taxon>
        <taxon>Gymnophiona</taxon>
        <taxon>Siphonopidae</taxon>
        <taxon>Microcaecilia</taxon>
    </lineage>
</organism>
<keyword evidence="11 13" id="KW-0472">Membrane</keyword>
<evidence type="ECO:0000256" key="6">
    <source>
        <dbReference type="ARBA" id="ARBA00022692"/>
    </source>
</evidence>
<dbReference type="GO" id="GO:0004144">
    <property type="term" value="F:diacylglycerol O-acyltransferase activity"/>
    <property type="evidence" value="ECO:0007669"/>
    <property type="project" value="TreeGrafter"/>
</dbReference>
<dbReference type="Proteomes" id="UP000515156">
    <property type="component" value="Chromosome 14"/>
</dbReference>
<dbReference type="PANTHER" id="PTHR12317:SF36">
    <property type="entry name" value="2-ACYLGLYCEROL O-ACYLTRANSFERASE 3"/>
    <property type="match status" value="1"/>
</dbReference>
<keyword evidence="14" id="KW-1185">Reference proteome</keyword>
<evidence type="ECO:0000256" key="10">
    <source>
        <dbReference type="ARBA" id="ARBA00023098"/>
    </source>
</evidence>
<reference evidence="15" key="1">
    <citation type="submission" date="2025-08" db="UniProtKB">
        <authorList>
            <consortium name="RefSeq"/>
        </authorList>
    </citation>
    <scope>IDENTIFICATION</scope>
</reference>
<dbReference type="RefSeq" id="XP_030043547.1">
    <property type="nucleotide sequence ID" value="XM_030187687.1"/>
</dbReference>
<accession>A0A6P7WJP9</accession>
<keyword evidence="4" id="KW-0444">Lipid biosynthesis</keyword>
<dbReference type="UniPathway" id="UPA00282"/>
<evidence type="ECO:0000256" key="2">
    <source>
        <dbReference type="ARBA" id="ARBA00004771"/>
    </source>
</evidence>
<gene>
    <name evidence="15" type="primary">LOC115457960</name>
</gene>
<evidence type="ECO:0000256" key="9">
    <source>
        <dbReference type="ARBA" id="ARBA00022989"/>
    </source>
</evidence>
<dbReference type="GO" id="GO:0019432">
    <property type="term" value="P:triglyceride biosynthetic process"/>
    <property type="evidence" value="ECO:0007669"/>
    <property type="project" value="UniProtKB-UniPathway"/>
</dbReference>
<evidence type="ECO:0000313" key="14">
    <source>
        <dbReference type="Proteomes" id="UP000515156"/>
    </source>
</evidence>
<dbReference type="GeneID" id="115457960"/>
<keyword evidence="8 13" id="KW-0256">Endoplasmic reticulum</keyword>
<evidence type="ECO:0000256" key="12">
    <source>
        <dbReference type="ARBA" id="ARBA00023315"/>
    </source>
</evidence>
<evidence type="ECO:0000256" key="8">
    <source>
        <dbReference type="ARBA" id="ARBA00022824"/>
    </source>
</evidence>
<keyword evidence="12" id="KW-0012">Acyltransferase</keyword>
<keyword evidence="9 13" id="KW-1133">Transmembrane helix</keyword>
<name>A0A6P7WJP9_9AMPH</name>
<sequence length="329" mass="37747">MKSSMKKYIEAISVLQYVLTFLFMGIFFLALLLYLMFTSFWIVTVLYSLWYFFDYGTSERGGRRSAWVRRWTVWKHYKDYFPLKMIKTAELRPDRNYIFGCHPHGIMCFGPSCNFCTDANNFLEIFPGIQPTLAILSGLFRFPVYRDYLMSLGICPVSKVSLDYLLSQMGTGNAVMIIIGGAAESLWCAPGEHVLTLRGRKGFVRLALEHGADLVPVYTFGETDLYRQVKFKDGSWMKTLQLYFQKMVGFAPCLFLGRGIFSSESWGLTPFNKPVTTVVGKPIQVPCIPVPSCEEVDKYHQLYIEELQNLFDRHKVSCGLSESQQLIIL</sequence>
<comment type="pathway">
    <text evidence="2">Glycerolipid metabolism; triacylglycerol biosynthesis.</text>
</comment>
<dbReference type="GO" id="GO:0006071">
    <property type="term" value="P:glycerol metabolic process"/>
    <property type="evidence" value="ECO:0007669"/>
    <property type="project" value="UniProtKB-KW"/>
</dbReference>
<comment type="caution">
    <text evidence="13">Lacks conserved residue(s) required for the propagation of feature annotation.</text>
</comment>
<proteinExistence type="inferred from homology"/>
<comment type="similarity">
    <text evidence="3 13">Belongs to the diacylglycerol acyltransferase family.</text>
</comment>
<evidence type="ECO:0000256" key="11">
    <source>
        <dbReference type="ARBA" id="ARBA00023136"/>
    </source>
</evidence>
<dbReference type="Pfam" id="PF03982">
    <property type="entry name" value="DAGAT"/>
    <property type="match status" value="1"/>
</dbReference>